<organism evidence="3 4">
    <name type="scientific">Xanthobacter aminoxidans</name>
    <dbReference type="NCBI Taxonomy" id="186280"/>
    <lineage>
        <taxon>Bacteria</taxon>
        <taxon>Pseudomonadati</taxon>
        <taxon>Pseudomonadota</taxon>
        <taxon>Alphaproteobacteria</taxon>
        <taxon>Hyphomicrobiales</taxon>
        <taxon>Xanthobacteraceae</taxon>
        <taxon>Xanthobacter</taxon>
    </lineage>
</organism>
<dbReference type="EMBL" id="JBAFUR010000006">
    <property type="protein sequence ID" value="MFG1254657.1"/>
    <property type="molecule type" value="Genomic_DNA"/>
</dbReference>
<gene>
    <name evidence="3" type="ORF">V5F30_20755</name>
</gene>
<accession>A0ABW6ZN42</accession>
<evidence type="ECO:0000313" key="3">
    <source>
        <dbReference type="EMBL" id="MFG1254657.1"/>
    </source>
</evidence>
<evidence type="ECO:0000313" key="4">
    <source>
        <dbReference type="Proteomes" id="UP001604043"/>
    </source>
</evidence>
<keyword evidence="1" id="KW-0472">Membrane</keyword>
<feature type="transmembrane region" description="Helical" evidence="1">
    <location>
        <begin position="220"/>
        <end position="241"/>
    </location>
</feature>
<proteinExistence type="predicted"/>
<feature type="transmembrane region" description="Helical" evidence="1">
    <location>
        <begin position="88"/>
        <end position="107"/>
    </location>
</feature>
<dbReference type="SUPFAM" id="SSF103481">
    <property type="entry name" value="Multidrug resistance efflux transporter EmrE"/>
    <property type="match status" value="2"/>
</dbReference>
<feature type="transmembrane region" description="Helical" evidence="1">
    <location>
        <begin position="275"/>
        <end position="292"/>
    </location>
</feature>
<dbReference type="Pfam" id="PF00892">
    <property type="entry name" value="EamA"/>
    <property type="match status" value="1"/>
</dbReference>
<keyword evidence="4" id="KW-1185">Reference proteome</keyword>
<sequence>MSIQAAAQRPVAHVPVSAVKGLVAMVGSMALFITNDTFMKLALREVPLSEGLGLRTVMVSFLFLGLIVASGDLLALRHMFRRSVLVRSSLDTVTTFVYVAALAAMPIASTTTIYMATPLITTALAVPLLGEKVGWRSWSAIIIGFCGAVIVTRPDPATFSLIALLPLMAAFTGAARDISTRSIGPEIPGAVVGLTGSVVFCLAATLIAPFESWKVPSTPVLAYVVASAVSFGGGTLLLVFAFRNAPIASLSPMRYLLVFGALISGYFVFGDLPDAWTSVGMALVVGAGLYAIQREHAKSRAARRAARDDRKTGVVGLATGSRATGTCQPAAACAPSRD</sequence>
<dbReference type="PANTHER" id="PTHR22911:SF135">
    <property type="entry name" value="BLR4310 PROTEIN"/>
    <property type="match status" value="1"/>
</dbReference>
<feature type="domain" description="EamA" evidence="2">
    <location>
        <begin position="20"/>
        <end position="152"/>
    </location>
</feature>
<dbReference type="Proteomes" id="UP001604043">
    <property type="component" value="Unassembled WGS sequence"/>
</dbReference>
<name>A0ABW6ZN42_9HYPH</name>
<protein>
    <submittedName>
        <fullName evidence="3">DMT family transporter</fullName>
    </submittedName>
</protein>
<evidence type="ECO:0000256" key="1">
    <source>
        <dbReference type="SAM" id="Phobius"/>
    </source>
</evidence>
<feature type="transmembrane region" description="Helical" evidence="1">
    <location>
        <begin position="157"/>
        <end position="175"/>
    </location>
</feature>
<reference evidence="3 4" key="1">
    <citation type="submission" date="2024-02" db="EMBL/GenBank/DDBJ databases">
        <title>Expansion and revision of Xanthobacter and proposal of Roseixanthobacter gen. nov.</title>
        <authorList>
            <person name="Soltysiak M.P.M."/>
            <person name="Jalihal A."/>
            <person name="Ory A."/>
            <person name="Chrisophersen C."/>
            <person name="Lee A.D."/>
            <person name="Boulton J."/>
            <person name="Springer M."/>
        </authorList>
    </citation>
    <scope>NUCLEOTIDE SEQUENCE [LARGE SCALE GENOMIC DNA]</scope>
    <source>
        <strain evidence="3 4">CB5</strain>
    </source>
</reference>
<dbReference type="InterPro" id="IPR000620">
    <property type="entry name" value="EamA_dom"/>
</dbReference>
<dbReference type="InterPro" id="IPR037185">
    <property type="entry name" value="EmrE-like"/>
</dbReference>
<evidence type="ECO:0000259" key="2">
    <source>
        <dbReference type="Pfam" id="PF00892"/>
    </source>
</evidence>
<keyword evidence="1" id="KW-1133">Transmembrane helix</keyword>
<feature type="transmembrane region" description="Helical" evidence="1">
    <location>
        <begin position="187"/>
        <end position="208"/>
    </location>
</feature>
<feature type="transmembrane region" description="Helical" evidence="1">
    <location>
        <begin position="12"/>
        <end position="33"/>
    </location>
</feature>
<comment type="caution">
    <text evidence="3">The sequence shown here is derived from an EMBL/GenBank/DDBJ whole genome shotgun (WGS) entry which is preliminary data.</text>
</comment>
<dbReference type="PANTHER" id="PTHR22911">
    <property type="entry name" value="ACYL-MALONYL CONDENSING ENZYME-RELATED"/>
    <property type="match status" value="1"/>
</dbReference>
<feature type="transmembrane region" description="Helical" evidence="1">
    <location>
        <begin position="135"/>
        <end position="151"/>
    </location>
</feature>
<keyword evidence="1" id="KW-0812">Transmembrane</keyword>
<feature type="transmembrane region" description="Helical" evidence="1">
    <location>
        <begin position="113"/>
        <end position="130"/>
    </location>
</feature>
<dbReference type="RefSeq" id="WP_394007121.1">
    <property type="nucleotide sequence ID" value="NZ_JBAFUR010000006.1"/>
</dbReference>
<feature type="transmembrane region" description="Helical" evidence="1">
    <location>
        <begin position="253"/>
        <end position="269"/>
    </location>
</feature>
<feature type="transmembrane region" description="Helical" evidence="1">
    <location>
        <begin position="53"/>
        <end position="76"/>
    </location>
</feature>